<dbReference type="Gene3D" id="3.60.15.10">
    <property type="entry name" value="Ribonuclease Z/Hydroxyacylglutathione hydrolase-like"/>
    <property type="match status" value="1"/>
</dbReference>
<sequence>MFYIAISIIVGVLWITNKVLSIVLFILLLFIVFRKNKIIFAPVYLLLIIFSSWYLYISELQLSKHLKSIELNPQINMRVVITAFERQSNNSYKGVLKLNDETYPFYLSGKKIEAVSNLENYNCIVKGQFQINDNKYISIKLLNINEQSCYKFDSNNLIENHKRFIINRIYNSNINYPNQVIALITGDTKLISEEYLDRVKDIGIYHLLAVSGSHIAAIVFLIYQPLKRLNIPIIIIKTFTVFILVLFAEYTNYAPSAVRAIIMTCIILIIPNQIRFNCINLLSTAFIIMFISNPQIIYNIGFQFSFIISFFIILLLPFIQKLSKIQSLLIITFVAQLASFIVSIPQFHQIQWIGFVTNLVFVPYYSMILFPLSIIFFIVSHFPIEFTPLNDLVNLSFDFHNWLLHLFLKINHTNFLIPKINTWTFVLLIIYIYYILWLLANRKFKLTFIYTMVLFMLFFVFPTNQHHRITMLNVGQGDSILYEAGNNKNVLIDTGGRVVTDNAQNNFSISKYHILPTLNERGINKLEYLILTHPHNDHIGEVEYIMRHLKIKYLVIYSSSYNDRMLLSLSNLSKRYNIKLLDVRQVRQFRIGESDFTFLNSYIQGSQDKNEYSIVTLIKYHNKKVLLMGDATKNNEEILLKKYRLPKVDILKVGHHGSKTSSSAQFIEAVQPKISLISSGKNNIYHLPNKEIINRLNSFHSHIYDSQHNGQVTIDLDENLNVMLN</sequence>
<dbReference type="GO" id="GO:0030420">
    <property type="term" value="P:establishment of competence for transformation"/>
    <property type="evidence" value="ECO:0007669"/>
    <property type="project" value="InterPro"/>
</dbReference>
<dbReference type="CDD" id="cd07731">
    <property type="entry name" value="ComA-like_MBL-fold"/>
    <property type="match status" value="1"/>
</dbReference>
<protein>
    <submittedName>
        <fullName evidence="8">Competence protein ComEC</fullName>
    </submittedName>
</protein>
<evidence type="ECO:0000256" key="3">
    <source>
        <dbReference type="ARBA" id="ARBA00022692"/>
    </source>
</evidence>
<dbReference type="RefSeq" id="WP_047530085.1">
    <property type="nucleotide sequence ID" value="NZ_CCEH01000006.1"/>
</dbReference>
<evidence type="ECO:0000259" key="7">
    <source>
        <dbReference type="SMART" id="SM00849"/>
    </source>
</evidence>
<evidence type="ECO:0000313" key="9">
    <source>
        <dbReference type="Proteomes" id="UP000044616"/>
    </source>
</evidence>
<dbReference type="Pfam" id="PF03772">
    <property type="entry name" value="Competence"/>
    <property type="match status" value="1"/>
</dbReference>
<dbReference type="SMART" id="SM00849">
    <property type="entry name" value="Lactamase_B"/>
    <property type="match status" value="1"/>
</dbReference>
<evidence type="ECO:0000256" key="1">
    <source>
        <dbReference type="ARBA" id="ARBA00004651"/>
    </source>
</evidence>
<evidence type="ECO:0000256" key="4">
    <source>
        <dbReference type="ARBA" id="ARBA00022989"/>
    </source>
</evidence>
<dbReference type="InterPro" id="IPR036866">
    <property type="entry name" value="RibonucZ/Hydroxyglut_hydro"/>
</dbReference>
<dbReference type="InterPro" id="IPR004797">
    <property type="entry name" value="Competence_ComEC/Rec2"/>
</dbReference>
<name>A0A077ULG7_9STAP</name>
<feature type="transmembrane region" description="Helical" evidence="6">
    <location>
        <begin position="328"/>
        <end position="347"/>
    </location>
</feature>
<dbReference type="PANTHER" id="PTHR30619">
    <property type="entry name" value="DNA INTERNALIZATION/COMPETENCE PROTEIN COMEC/REC2"/>
    <property type="match status" value="1"/>
</dbReference>
<feature type="transmembrane region" description="Helical" evidence="6">
    <location>
        <begin position="359"/>
        <end position="380"/>
    </location>
</feature>
<keyword evidence="4 6" id="KW-1133">Transmembrane helix</keyword>
<dbReference type="EMBL" id="CCEH01000006">
    <property type="protein sequence ID" value="CDR27868.1"/>
    <property type="molecule type" value="Genomic_DNA"/>
</dbReference>
<feature type="transmembrane region" description="Helical" evidence="6">
    <location>
        <begin position="420"/>
        <end position="439"/>
    </location>
</feature>
<dbReference type="PANTHER" id="PTHR30619:SF1">
    <property type="entry name" value="RECOMBINATION PROTEIN 2"/>
    <property type="match status" value="1"/>
</dbReference>
<dbReference type="InterPro" id="IPR004477">
    <property type="entry name" value="ComEC_N"/>
</dbReference>
<feature type="transmembrane region" description="Helical" evidence="6">
    <location>
        <begin position="12"/>
        <end position="33"/>
    </location>
</feature>
<evidence type="ECO:0000313" key="8">
    <source>
        <dbReference type="EMBL" id="CDR27868.1"/>
    </source>
</evidence>
<dbReference type="Proteomes" id="UP000044616">
    <property type="component" value="Unassembled WGS sequence"/>
</dbReference>
<comment type="subcellular location">
    <subcellularLocation>
        <location evidence="1">Cell membrane</location>
        <topology evidence="1">Multi-pass membrane protein</topology>
    </subcellularLocation>
</comment>
<keyword evidence="2" id="KW-1003">Cell membrane</keyword>
<evidence type="ECO:0000256" key="6">
    <source>
        <dbReference type="SAM" id="Phobius"/>
    </source>
</evidence>
<dbReference type="NCBIfam" id="TIGR00360">
    <property type="entry name" value="ComEC_N-term"/>
    <property type="match status" value="1"/>
</dbReference>
<feature type="transmembrane region" description="Helical" evidence="6">
    <location>
        <begin position="296"/>
        <end position="316"/>
    </location>
</feature>
<proteinExistence type="predicted"/>
<reference evidence="8 9" key="1">
    <citation type="submission" date="2014-05" db="EMBL/GenBank/DDBJ databases">
        <authorList>
            <person name="Aslett A.Martin."/>
            <person name="De Silva Nishadi"/>
        </authorList>
    </citation>
    <scope>NUCLEOTIDE SEQUENCE [LARGE SCALE GENOMIC DNA]</scope>
</reference>
<dbReference type="NCBIfam" id="TIGR00361">
    <property type="entry name" value="ComEC_Rec2"/>
    <property type="match status" value="1"/>
</dbReference>
<feature type="domain" description="Metallo-beta-lactamase" evidence="7">
    <location>
        <begin position="476"/>
        <end position="681"/>
    </location>
</feature>
<feature type="transmembrane region" description="Helical" evidence="6">
    <location>
        <begin position="204"/>
        <end position="223"/>
    </location>
</feature>
<feature type="transmembrane region" description="Helical" evidence="6">
    <location>
        <begin position="229"/>
        <end position="248"/>
    </location>
</feature>
<gene>
    <name evidence="8" type="ORF">ERS140147_00985</name>
</gene>
<dbReference type="InterPro" id="IPR035681">
    <property type="entry name" value="ComA-like_MBL"/>
</dbReference>
<evidence type="ECO:0000256" key="2">
    <source>
        <dbReference type="ARBA" id="ARBA00022475"/>
    </source>
</evidence>
<feature type="transmembrane region" description="Helical" evidence="6">
    <location>
        <begin position="39"/>
        <end position="57"/>
    </location>
</feature>
<organism evidence="8 9">
    <name type="scientific">Staphylococcus schweitzeri</name>
    <dbReference type="NCBI Taxonomy" id="1654388"/>
    <lineage>
        <taxon>Bacteria</taxon>
        <taxon>Bacillati</taxon>
        <taxon>Bacillota</taxon>
        <taxon>Bacilli</taxon>
        <taxon>Bacillales</taxon>
        <taxon>Staphylococcaceae</taxon>
        <taxon>Staphylococcus</taxon>
    </lineage>
</organism>
<dbReference type="InterPro" id="IPR052159">
    <property type="entry name" value="Competence_DNA_uptake"/>
</dbReference>
<accession>A0A077ULG7</accession>
<dbReference type="Pfam" id="PF00753">
    <property type="entry name" value="Lactamase_B"/>
    <property type="match status" value="1"/>
</dbReference>
<dbReference type="GO" id="GO:0005886">
    <property type="term" value="C:plasma membrane"/>
    <property type="evidence" value="ECO:0007669"/>
    <property type="project" value="UniProtKB-SubCell"/>
</dbReference>
<feature type="transmembrane region" description="Helical" evidence="6">
    <location>
        <begin position="446"/>
        <end position="463"/>
    </location>
</feature>
<dbReference type="SUPFAM" id="SSF56281">
    <property type="entry name" value="Metallo-hydrolase/oxidoreductase"/>
    <property type="match status" value="1"/>
</dbReference>
<feature type="transmembrane region" description="Helical" evidence="6">
    <location>
        <begin position="260"/>
        <end position="290"/>
    </location>
</feature>
<keyword evidence="5 6" id="KW-0472">Membrane</keyword>
<dbReference type="InterPro" id="IPR001279">
    <property type="entry name" value="Metallo-B-lactamas"/>
</dbReference>
<dbReference type="AlphaFoldDB" id="A0A077ULG7"/>
<evidence type="ECO:0000256" key="5">
    <source>
        <dbReference type="ARBA" id="ARBA00023136"/>
    </source>
</evidence>
<keyword evidence="3 6" id="KW-0812">Transmembrane</keyword>